<protein>
    <submittedName>
        <fullName evidence="2">Uncharacterized protein DUF3316</fullName>
    </submittedName>
</protein>
<dbReference type="Proteomes" id="UP000245870">
    <property type="component" value="Unassembled WGS sequence"/>
</dbReference>
<name>A0A2U0UID7_9BACT</name>
<evidence type="ECO:0000256" key="1">
    <source>
        <dbReference type="SAM" id="SignalP"/>
    </source>
</evidence>
<keyword evidence="1" id="KW-0732">Signal</keyword>
<dbReference type="AlphaFoldDB" id="A0A2U0UID7"/>
<organism evidence="2 3">
    <name type="scientific">Hallella colorans</name>
    <dbReference type="NCBI Taxonomy" id="1703337"/>
    <lineage>
        <taxon>Bacteria</taxon>
        <taxon>Pseudomonadati</taxon>
        <taxon>Bacteroidota</taxon>
        <taxon>Bacteroidia</taxon>
        <taxon>Bacteroidales</taxon>
        <taxon>Prevotellaceae</taxon>
        <taxon>Hallella</taxon>
    </lineage>
</organism>
<feature type="signal peptide" evidence="1">
    <location>
        <begin position="1"/>
        <end position="17"/>
    </location>
</feature>
<dbReference type="RefSeq" id="WP_243406692.1">
    <property type="nucleotide sequence ID" value="NZ_QENY01000004.1"/>
</dbReference>
<proteinExistence type="predicted"/>
<dbReference type="EMBL" id="QENY01000004">
    <property type="protein sequence ID" value="PVX57394.1"/>
    <property type="molecule type" value="Genomic_DNA"/>
</dbReference>
<feature type="chain" id="PRO_5015421550" evidence="1">
    <location>
        <begin position="18"/>
        <end position="261"/>
    </location>
</feature>
<reference evidence="2 3" key="1">
    <citation type="submission" date="2018-05" db="EMBL/GenBank/DDBJ databases">
        <title>Genomic Encyclopedia of Type Strains, Phase IV (KMG-IV): sequencing the most valuable type-strain genomes for metagenomic binning, comparative biology and taxonomic classification.</title>
        <authorList>
            <person name="Goeker M."/>
        </authorList>
    </citation>
    <scope>NUCLEOTIDE SEQUENCE [LARGE SCALE GENOMIC DNA]</scope>
    <source>
        <strain evidence="2 3">DSM 100333</strain>
    </source>
</reference>
<comment type="caution">
    <text evidence="2">The sequence shown here is derived from an EMBL/GenBank/DDBJ whole genome shotgun (WGS) entry which is preliminary data.</text>
</comment>
<accession>A0A2U0UID7</accession>
<evidence type="ECO:0000313" key="2">
    <source>
        <dbReference type="EMBL" id="PVX57394.1"/>
    </source>
</evidence>
<gene>
    <name evidence="2" type="ORF">C7379_1048</name>
</gene>
<keyword evidence="3" id="KW-1185">Reference proteome</keyword>
<evidence type="ECO:0000313" key="3">
    <source>
        <dbReference type="Proteomes" id="UP000245870"/>
    </source>
</evidence>
<sequence>MTLAVGLALMASISCGAQTDTVRVSKAPITLKRMRLIAVGHTNLLDTYLSQETFRGTEVGYVARSEWRRKGSSVSREMESHALVSWAGTRGNGNSMFTAMYNILFGWHYSWSLAGTRVSLKAGGFMDATVGGTYNTHNTNNPAQARMALAIDPSAGVEWNIRRGRRPLNLSYEAHMPLVGLAFMPQFGQSYYEIFTLGNYDHNIVVTSPFSGLQWSNKLLLDFKLWRATLCVGYIGEIRQLEANSLKYHQYTHSVMVGWKF</sequence>